<feature type="domain" description="Dynamin N-terminal" evidence="2">
    <location>
        <begin position="41"/>
        <end position="207"/>
    </location>
</feature>
<evidence type="ECO:0000259" key="2">
    <source>
        <dbReference type="Pfam" id="PF00350"/>
    </source>
</evidence>
<dbReference type="EMBL" id="BAABEO010000019">
    <property type="protein sequence ID" value="GAA3688613.1"/>
    <property type="molecule type" value="Genomic_DNA"/>
</dbReference>
<dbReference type="PANTHER" id="PTHR43681:SF1">
    <property type="entry name" value="SARCALUMENIN"/>
    <property type="match status" value="1"/>
</dbReference>
<comment type="caution">
    <text evidence="3">The sequence shown here is derived from an EMBL/GenBank/DDBJ whole genome shotgun (WGS) entry which is preliminary data.</text>
</comment>
<sequence>MAELVELLEDGIAQADPAGRPDLRRRLENTRRRLLETSIRVVVVGEFKQGKSQLVNALVNAPVCPVDDAVATSVPTEVRYGETASAAVLVPEEGAPSADGGATVQRRPVGLEEIGTYVSAKGNAGNRMRLVGAEVSVPRQILADGLVMVDSPGVGGEHSAHELATLVSLGSADAMLLVTDASQELTESELRFLRHGLQMTPHVACVVAKTDIYPQWREVAAANRGHLDRIDPAIRLFPVSAELRLHAARLQDSELHAESGYGPLVAYLRQEVLGKAQRTRHRRAAQDLRSVIEHLRLSLRSELDSLENPATTPRRLAELEAAKQRADELRRRSARWQTTLNDGVGDLISDLEHDLRDRLRHIQRDAEKSIDQGDPGPVWSEFSAWLQQRVAAAVSDTFVWTDGRAAWLARGVAEHFAEDGVPLPELQVDDTGSVLDPVADVPDLDQGYVGFFQKVLIGMRGSYGGILMFGLLTTMFGMPLINPISVGAGVLLGARAYQEDRRARLKRRQADAKALVRRHVDDVVFQVGKQLRDRLRLVQRETRDHFMDIAEEHHRSLADSSNAAQEAADIFALEREERIRRIRARLERVDALEARLAAAGGDPAPAEQAGRGQA</sequence>
<accession>A0ABP7CE05</accession>
<dbReference type="InterPro" id="IPR051943">
    <property type="entry name" value="TRAFAC_Dynamin-like_GTPase"/>
</dbReference>
<dbReference type="Gene3D" id="3.40.50.300">
    <property type="entry name" value="P-loop containing nucleotide triphosphate hydrolases"/>
    <property type="match status" value="1"/>
</dbReference>
<evidence type="ECO:0000313" key="4">
    <source>
        <dbReference type="Proteomes" id="UP001500752"/>
    </source>
</evidence>
<dbReference type="SUPFAM" id="SSF52540">
    <property type="entry name" value="P-loop containing nucleoside triphosphate hydrolases"/>
    <property type="match status" value="1"/>
</dbReference>
<gene>
    <name evidence="3" type="primary">iniA</name>
    <name evidence="3" type="ORF">GCM10023081_27440</name>
</gene>
<keyword evidence="1" id="KW-1133">Transmembrane helix</keyword>
<evidence type="ECO:0000313" key="3">
    <source>
        <dbReference type="EMBL" id="GAA3688613.1"/>
    </source>
</evidence>
<keyword evidence="1" id="KW-0472">Membrane</keyword>
<organism evidence="3 4">
    <name type="scientific">Arthrobacter ginkgonis</name>
    <dbReference type="NCBI Taxonomy" id="1630594"/>
    <lineage>
        <taxon>Bacteria</taxon>
        <taxon>Bacillati</taxon>
        <taxon>Actinomycetota</taxon>
        <taxon>Actinomycetes</taxon>
        <taxon>Micrococcales</taxon>
        <taxon>Micrococcaceae</taxon>
        <taxon>Arthrobacter</taxon>
    </lineage>
</organism>
<dbReference type="InterPro" id="IPR045063">
    <property type="entry name" value="Dynamin_N"/>
</dbReference>
<keyword evidence="1" id="KW-0812">Transmembrane</keyword>
<proteinExistence type="predicted"/>
<name>A0ABP7CE05_9MICC</name>
<reference evidence="4" key="1">
    <citation type="journal article" date="2019" name="Int. J. Syst. Evol. Microbiol.">
        <title>The Global Catalogue of Microorganisms (GCM) 10K type strain sequencing project: providing services to taxonomists for standard genome sequencing and annotation.</title>
        <authorList>
            <consortium name="The Broad Institute Genomics Platform"/>
            <consortium name="The Broad Institute Genome Sequencing Center for Infectious Disease"/>
            <person name="Wu L."/>
            <person name="Ma J."/>
        </authorList>
    </citation>
    <scope>NUCLEOTIDE SEQUENCE [LARGE SCALE GENOMIC DNA]</scope>
    <source>
        <strain evidence="4">JCM 30742</strain>
    </source>
</reference>
<protein>
    <submittedName>
        <fullName evidence="3">Isoniazid-induced dynamin-like GTPase IniA</fullName>
    </submittedName>
</protein>
<evidence type="ECO:0000256" key="1">
    <source>
        <dbReference type="SAM" id="Phobius"/>
    </source>
</evidence>
<dbReference type="Proteomes" id="UP001500752">
    <property type="component" value="Unassembled WGS sequence"/>
</dbReference>
<dbReference type="PANTHER" id="PTHR43681">
    <property type="entry name" value="TRANSMEMBRANE GTPASE FZO"/>
    <property type="match status" value="1"/>
</dbReference>
<dbReference type="InterPro" id="IPR027417">
    <property type="entry name" value="P-loop_NTPase"/>
</dbReference>
<dbReference type="RefSeq" id="WP_345151541.1">
    <property type="nucleotide sequence ID" value="NZ_BAABEO010000019.1"/>
</dbReference>
<feature type="transmembrane region" description="Helical" evidence="1">
    <location>
        <begin position="466"/>
        <end position="497"/>
    </location>
</feature>
<keyword evidence="4" id="KW-1185">Reference proteome</keyword>
<dbReference type="Pfam" id="PF00350">
    <property type="entry name" value="Dynamin_N"/>
    <property type="match status" value="1"/>
</dbReference>